<evidence type="ECO:0000313" key="2">
    <source>
        <dbReference type="Proteomes" id="UP000309997"/>
    </source>
</evidence>
<evidence type="ECO:0000313" key="1">
    <source>
        <dbReference type="EMBL" id="KAL3585125.1"/>
    </source>
</evidence>
<protein>
    <submittedName>
        <fullName evidence="1">Uncharacterized protein</fullName>
    </submittedName>
</protein>
<accession>A0ACC4C2F7</accession>
<dbReference type="EMBL" id="RCHU02000006">
    <property type="protein sequence ID" value="KAL3585125.1"/>
    <property type="molecule type" value="Genomic_DNA"/>
</dbReference>
<dbReference type="Proteomes" id="UP000309997">
    <property type="component" value="Unassembled WGS sequence"/>
</dbReference>
<keyword evidence="2" id="KW-1185">Reference proteome</keyword>
<sequence>MLRSERFDTLSLSLVKAGVRILLCLTQSGHSTDPLHSQRMIIICGRTVVAHRHRTYLIVICLANLGSAILIAGCTPRQNKNTSCIHHKTNASILPSLFLSVINSSRIHHRGLHLRTEYRGGISSRMALLIPCFSKLFRSKAYGLAHSEQSSHNFKDLCNKT</sequence>
<organism evidence="1 2">
    <name type="scientific">Populus alba</name>
    <name type="common">White poplar</name>
    <dbReference type="NCBI Taxonomy" id="43335"/>
    <lineage>
        <taxon>Eukaryota</taxon>
        <taxon>Viridiplantae</taxon>
        <taxon>Streptophyta</taxon>
        <taxon>Embryophyta</taxon>
        <taxon>Tracheophyta</taxon>
        <taxon>Spermatophyta</taxon>
        <taxon>Magnoliopsida</taxon>
        <taxon>eudicotyledons</taxon>
        <taxon>Gunneridae</taxon>
        <taxon>Pentapetalae</taxon>
        <taxon>rosids</taxon>
        <taxon>fabids</taxon>
        <taxon>Malpighiales</taxon>
        <taxon>Salicaceae</taxon>
        <taxon>Saliceae</taxon>
        <taxon>Populus</taxon>
    </lineage>
</organism>
<proteinExistence type="predicted"/>
<gene>
    <name evidence="1" type="ORF">D5086_011992</name>
</gene>
<reference evidence="1 2" key="1">
    <citation type="journal article" date="2024" name="Plant Biotechnol. J.">
        <title>Genome and CRISPR/Cas9 system of a widespread forest tree (Populus alba) in the world.</title>
        <authorList>
            <person name="Liu Y.J."/>
            <person name="Jiang P.F."/>
            <person name="Han X.M."/>
            <person name="Li X.Y."/>
            <person name="Wang H.M."/>
            <person name="Wang Y.J."/>
            <person name="Wang X.X."/>
            <person name="Zeng Q.Y."/>
        </authorList>
    </citation>
    <scope>NUCLEOTIDE SEQUENCE [LARGE SCALE GENOMIC DNA]</scope>
    <source>
        <strain evidence="2">cv. PAL-ZL1</strain>
    </source>
</reference>
<name>A0ACC4C2F7_POPAL</name>
<comment type="caution">
    <text evidence="1">The sequence shown here is derived from an EMBL/GenBank/DDBJ whole genome shotgun (WGS) entry which is preliminary data.</text>
</comment>